<protein>
    <submittedName>
        <fullName evidence="1">Uncharacterized protein</fullName>
    </submittedName>
</protein>
<dbReference type="Proteomes" id="UP000449004">
    <property type="component" value="Unassembled WGS sequence"/>
</dbReference>
<name>A0A7V7YDQ1_9GAMM</name>
<accession>A0A7V7YDQ1</accession>
<gene>
    <name evidence="1" type="ORF">F9K92_15705</name>
</gene>
<dbReference type="AlphaFoldDB" id="A0A7V7YDQ1"/>
<reference evidence="1 2" key="1">
    <citation type="submission" date="2019-10" db="EMBL/GenBank/DDBJ databases">
        <title>Halotolerant bacteria associated to Saharan-endemic halophytes Stipa tenacissima L. and Atriplex halimus L mitigate salt stress and promote growth of tomato plants.</title>
        <authorList>
            <person name="Dif G."/>
        </authorList>
    </citation>
    <scope>NUCLEOTIDE SEQUENCE [LARGE SCALE GENOMIC DNA]</scope>
    <source>
        <strain evidence="1 2">IS26</strain>
    </source>
</reference>
<evidence type="ECO:0000313" key="2">
    <source>
        <dbReference type="Proteomes" id="UP000449004"/>
    </source>
</evidence>
<comment type="caution">
    <text evidence="1">The sequence shown here is derived from an EMBL/GenBank/DDBJ whole genome shotgun (WGS) entry which is preliminary data.</text>
</comment>
<proteinExistence type="predicted"/>
<dbReference type="EMBL" id="WELC01000023">
    <property type="protein sequence ID" value="KAB7628892.1"/>
    <property type="molecule type" value="Genomic_DNA"/>
</dbReference>
<evidence type="ECO:0000313" key="1">
    <source>
        <dbReference type="EMBL" id="KAB7628892.1"/>
    </source>
</evidence>
<sequence>MCDEQHALKSVAECTDAIWDRVFSFDPMYFYEVGRYLQDSANGDVGVAPDDNAKTLDDLSNAIARSCYLLAGMGDCERPLDTYVLPVRVLLPYLKALASTTPEQRQRILLERALRGSGGHQGRSRKM</sequence>
<organism evidence="1 2">
    <name type="scientific">Stenotrophomonas rhizophila</name>
    <dbReference type="NCBI Taxonomy" id="216778"/>
    <lineage>
        <taxon>Bacteria</taxon>
        <taxon>Pseudomonadati</taxon>
        <taxon>Pseudomonadota</taxon>
        <taxon>Gammaproteobacteria</taxon>
        <taxon>Lysobacterales</taxon>
        <taxon>Lysobacteraceae</taxon>
        <taxon>Stenotrophomonas</taxon>
    </lineage>
</organism>